<dbReference type="Pfam" id="PF02214">
    <property type="entry name" value="BTB_2"/>
    <property type="match status" value="1"/>
</dbReference>
<reference evidence="3" key="1">
    <citation type="submission" date="2021-06" db="EMBL/GenBank/DDBJ databases">
        <authorList>
            <person name="Kallberg Y."/>
            <person name="Tangrot J."/>
            <person name="Rosling A."/>
        </authorList>
    </citation>
    <scope>NUCLEOTIDE SEQUENCE</scope>
    <source>
        <strain evidence="3">BR232B</strain>
    </source>
</reference>
<evidence type="ECO:0000259" key="2">
    <source>
        <dbReference type="Pfam" id="PF02214"/>
    </source>
</evidence>
<sequence length="346" mass="40225">MPYRHNQNPNSKKAKKSRSRNYPPRTPPHAHQLADQPQYYDIKIGESSFCISPESLRRDAPNFFTAAFFGYFAESETTSIFIERDPDNFAMIVQYLRRYDVNWPLDDQIAMNNLIDDVKYYGFERLLRLLEQAYEERWPQRVVPWQIRTYAPETEPIVAINLKNIEIDRWDQEKLVYNVSPVIEAKQSGTDSGHESEDEDEDETNVTALCPPNTYHLEIHARDALATVTVNQTKGIKFESFTFKDSSDESTFRDLTSQFRSSDSSLTFSPSLKLPFLKDACIVIDGREYYDYNDLSAYFGVTTRGKPLYFEEAVIRIDNGTFLIRAKAWTYSNYYVKQPFVDACVV</sequence>
<evidence type="ECO:0000256" key="1">
    <source>
        <dbReference type="SAM" id="MobiDB-lite"/>
    </source>
</evidence>
<dbReference type="InterPro" id="IPR003131">
    <property type="entry name" value="T1-type_BTB"/>
</dbReference>
<dbReference type="GO" id="GO:0051260">
    <property type="term" value="P:protein homooligomerization"/>
    <property type="evidence" value="ECO:0007669"/>
    <property type="project" value="InterPro"/>
</dbReference>
<dbReference type="InterPro" id="IPR011333">
    <property type="entry name" value="SKP1/BTB/POZ_sf"/>
</dbReference>
<dbReference type="EMBL" id="CAJVPI010000016">
    <property type="protein sequence ID" value="CAG8456455.1"/>
    <property type="molecule type" value="Genomic_DNA"/>
</dbReference>
<dbReference type="SUPFAM" id="SSF54695">
    <property type="entry name" value="POZ domain"/>
    <property type="match status" value="1"/>
</dbReference>
<proteinExistence type="predicted"/>
<dbReference type="PANTHER" id="PTHR31758">
    <property type="entry name" value="BTB/POZ DOMAIN-CONTAINING PROTEIN YLR108C"/>
    <property type="match status" value="1"/>
</dbReference>
<evidence type="ECO:0000313" key="3">
    <source>
        <dbReference type="EMBL" id="CAG8456455.1"/>
    </source>
</evidence>
<name>A0A9N8YZP6_9GLOM</name>
<feature type="region of interest" description="Disordered" evidence="1">
    <location>
        <begin position="1"/>
        <end position="32"/>
    </location>
</feature>
<feature type="compositionally biased region" description="Polar residues" evidence="1">
    <location>
        <begin position="1"/>
        <end position="10"/>
    </location>
</feature>
<accession>A0A9N8YZP6</accession>
<feature type="domain" description="Potassium channel tetramerisation-type BTB" evidence="2">
    <location>
        <begin position="45"/>
        <end position="126"/>
    </location>
</feature>
<dbReference type="AlphaFoldDB" id="A0A9N8YZP6"/>
<dbReference type="Proteomes" id="UP000789739">
    <property type="component" value="Unassembled WGS sequence"/>
</dbReference>
<organism evidence="3 4">
    <name type="scientific">Paraglomus brasilianum</name>
    <dbReference type="NCBI Taxonomy" id="144538"/>
    <lineage>
        <taxon>Eukaryota</taxon>
        <taxon>Fungi</taxon>
        <taxon>Fungi incertae sedis</taxon>
        <taxon>Mucoromycota</taxon>
        <taxon>Glomeromycotina</taxon>
        <taxon>Glomeromycetes</taxon>
        <taxon>Paraglomerales</taxon>
        <taxon>Paraglomeraceae</taxon>
        <taxon>Paraglomus</taxon>
    </lineage>
</organism>
<comment type="caution">
    <text evidence="3">The sequence shown here is derived from an EMBL/GenBank/DDBJ whole genome shotgun (WGS) entry which is preliminary data.</text>
</comment>
<dbReference type="PANTHER" id="PTHR31758:SF2">
    <property type="entry name" value="BTB_POZ DOMAIN-CONTAINING PROTEIN YLR108C"/>
    <property type="match status" value="1"/>
</dbReference>
<dbReference type="OrthoDB" id="2414723at2759"/>
<dbReference type="Gene3D" id="3.30.710.10">
    <property type="entry name" value="Potassium Channel Kv1.1, Chain A"/>
    <property type="match status" value="1"/>
</dbReference>
<gene>
    <name evidence="3" type="ORF">PBRASI_LOCUS343</name>
</gene>
<evidence type="ECO:0000313" key="4">
    <source>
        <dbReference type="Proteomes" id="UP000789739"/>
    </source>
</evidence>
<protein>
    <submittedName>
        <fullName evidence="3">1462_t:CDS:1</fullName>
    </submittedName>
</protein>
<keyword evidence="4" id="KW-1185">Reference proteome</keyword>
<feature type="region of interest" description="Disordered" evidence="1">
    <location>
        <begin position="186"/>
        <end position="205"/>
    </location>
</feature>